<evidence type="ECO:0000256" key="6">
    <source>
        <dbReference type="ARBA" id="ARBA00022801"/>
    </source>
</evidence>
<dbReference type="NCBIfam" id="TIGR00043">
    <property type="entry name" value="rRNA maturation RNase YbeY"/>
    <property type="match status" value="1"/>
</dbReference>
<keyword evidence="4" id="KW-0479">Metal-binding</keyword>
<dbReference type="AlphaFoldDB" id="A0A1G1ZRB5"/>
<dbReference type="GO" id="GO:0046872">
    <property type="term" value="F:metal ion binding"/>
    <property type="evidence" value="ECO:0007669"/>
    <property type="project" value="UniProtKB-KW"/>
</dbReference>
<dbReference type="InterPro" id="IPR020549">
    <property type="entry name" value="YbeY_CS"/>
</dbReference>
<keyword evidence="7" id="KW-0862">Zinc</keyword>
<reference evidence="8 9" key="1">
    <citation type="journal article" date="2016" name="Nat. Commun.">
        <title>Thousands of microbial genomes shed light on interconnected biogeochemical processes in an aquifer system.</title>
        <authorList>
            <person name="Anantharaman K."/>
            <person name="Brown C.T."/>
            <person name="Hug L.A."/>
            <person name="Sharon I."/>
            <person name="Castelle C.J."/>
            <person name="Probst A.J."/>
            <person name="Thomas B.C."/>
            <person name="Singh A."/>
            <person name="Wilkins M.J."/>
            <person name="Karaoz U."/>
            <person name="Brodie E.L."/>
            <person name="Williams K.H."/>
            <person name="Hubbard S.S."/>
            <person name="Banfield J.F."/>
        </authorList>
    </citation>
    <scope>NUCLEOTIDE SEQUENCE [LARGE SCALE GENOMIC DNA]</scope>
</reference>
<accession>A0A1G1ZRB5</accession>
<proteinExistence type="inferred from homology"/>
<dbReference type="GO" id="GO:0006364">
    <property type="term" value="P:rRNA processing"/>
    <property type="evidence" value="ECO:0007669"/>
    <property type="project" value="InterPro"/>
</dbReference>
<evidence type="ECO:0000256" key="2">
    <source>
        <dbReference type="ARBA" id="ARBA00010875"/>
    </source>
</evidence>
<dbReference type="Proteomes" id="UP000177942">
    <property type="component" value="Unassembled WGS sequence"/>
</dbReference>
<evidence type="ECO:0000256" key="3">
    <source>
        <dbReference type="ARBA" id="ARBA00022722"/>
    </source>
</evidence>
<organism evidence="8 9">
    <name type="scientific">Candidatus Harrisonbacteria bacterium RIFCSPLOWO2_01_FULL_44_18</name>
    <dbReference type="NCBI Taxonomy" id="1798407"/>
    <lineage>
        <taxon>Bacteria</taxon>
        <taxon>Candidatus Harrisoniibacteriota</taxon>
    </lineage>
</organism>
<keyword evidence="6" id="KW-0378">Hydrolase</keyword>
<dbReference type="PROSITE" id="PS01306">
    <property type="entry name" value="UPF0054"/>
    <property type="match status" value="1"/>
</dbReference>
<gene>
    <name evidence="8" type="ORF">A3A16_00050</name>
</gene>
<dbReference type="EMBL" id="MHJJ01000002">
    <property type="protein sequence ID" value="OGY66290.1"/>
    <property type="molecule type" value="Genomic_DNA"/>
</dbReference>
<dbReference type="Gene3D" id="3.40.390.30">
    <property type="entry name" value="Metalloproteases ('zincins'), catalytic domain"/>
    <property type="match status" value="1"/>
</dbReference>
<evidence type="ECO:0000313" key="8">
    <source>
        <dbReference type="EMBL" id="OGY66290.1"/>
    </source>
</evidence>
<evidence type="ECO:0000256" key="1">
    <source>
        <dbReference type="ARBA" id="ARBA00001947"/>
    </source>
</evidence>
<dbReference type="Pfam" id="PF02130">
    <property type="entry name" value="YbeY"/>
    <property type="match status" value="1"/>
</dbReference>
<protein>
    <submittedName>
        <fullName evidence="8">rRNA maturation RNase YbeY</fullName>
    </submittedName>
</protein>
<dbReference type="SUPFAM" id="SSF55486">
    <property type="entry name" value="Metalloproteases ('zincins'), catalytic domain"/>
    <property type="match status" value="1"/>
</dbReference>
<dbReference type="STRING" id="1798407.A3A16_00050"/>
<dbReference type="GO" id="GO:0004222">
    <property type="term" value="F:metalloendopeptidase activity"/>
    <property type="evidence" value="ECO:0007669"/>
    <property type="project" value="InterPro"/>
</dbReference>
<comment type="similarity">
    <text evidence="2">Belongs to the endoribonuclease YbeY family.</text>
</comment>
<evidence type="ECO:0000313" key="9">
    <source>
        <dbReference type="Proteomes" id="UP000177942"/>
    </source>
</evidence>
<dbReference type="InterPro" id="IPR002036">
    <property type="entry name" value="YbeY"/>
</dbReference>
<dbReference type="GO" id="GO:0004519">
    <property type="term" value="F:endonuclease activity"/>
    <property type="evidence" value="ECO:0007669"/>
    <property type="project" value="UniProtKB-KW"/>
</dbReference>
<dbReference type="InterPro" id="IPR023091">
    <property type="entry name" value="MetalPrtase_cat_dom_sf_prd"/>
</dbReference>
<evidence type="ECO:0000256" key="4">
    <source>
        <dbReference type="ARBA" id="ARBA00022723"/>
    </source>
</evidence>
<evidence type="ECO:0000256" key="5">
    <source>
        <dbReference type="ARBA" id="ARBA00022759"/>
    </source>
</evidence>
<comment type="caution">
    <text evidence="8">The sequence shown here is derived from an EMBL/GenBank/DDBJ whole genome shotgun (WGS) entry which is preliminary data.</text>
</comment>
<keyword evidence="5" id="KW-0255">Endonuclease</keyword>
<keyword evidence="3" id="KW-0540">Nuclease</keyword>
<sequence>MNKILVISPEKEVDHLAPFIKKKAQILIKLLKLKNIGVEVYLVGDELMKKNVLAFPVPKNFPHPDMKVNFLGEIYLNPEYIKRHNENLVYLLTHGFLHLLGYGHKKKNDRIKMENKEQALLQRLAI</sequence>
<comment type="cofactor">
    <cofactor evidence="1">
        <name>Zn(2+)</name>
        <dbReference type="ChEBI" id="CHEBI:29105"/>
    </cofactor>
</comment>
<name>A0A1G1ZRB5_9BACT</name>
<evidence type="ECO:0000256" key="7">
    <source>
        <dbReference type="ARBA" id="ARBA00022833"/>
    </source>
</evidence>